<keyword evidence="10" id="KW-0175">Coiled coil</keyword>
<evidence type="ECO:0000256" key="3">
    <source>
        <dbReference type="ARBA" id="ARBA00015352"/>
    </source>
</evidence>
<name>A0ABM3C4D2_DROKI</name>
<evidence type="ECO:0000256" key="2">
    <source>
        <dbReference type="ARBA" id="ARBA00010588"/>
    </source>
</evidence>
<keyword evidence="7" id="KW-0653">Protein transport</keyword>
<evidence type="ECO:0000256" key="8">
    <source>
        <dbReference type="ARBA" id="ARBA00023010"/>
    </source>
</evidence>
<sequence>MRGYKFFTFVASVLILGALQVGATETENKTGEFVATKDWQVIAEGQAIPKGLHVRINLQTGLKEAKLLDESERGTALQSQQEGQAADENEPLSLDYKPDIIEESLRRVKEKKKSYAELRKAYKEFQKNFRTDGELIVQLIDQYRNFSKTPLESELRSKLDSLENLEYLLHQIDNALLFIDNGGLDDVLLPIVVNDTNTALRISAMRVLGSLASNNPKAQIKVFEKNFGSHLAQILSSSGNAGEISAALHAFGALLRKFPLAQQRILSTSGTQALIKVLQSPDVELRSKSKVVTLISDLVQEKRFVLETSKDAPDAASTMAQYVLLEFQPWLQTHGYCPALDNVLAKDYLHLLEQPEIVEQFATALETTEDLCSASWSQSSGLRHALLTVRNRYANSQDEYRLEVSQVLSKLCERLFNKPKHTELQTIDPNCSG</sequence>
<keyword evidence="8" id="KW-0811">Translocation</keyword>
<keyword evidence="6" id="KW-0256">Endoplasmic reticulum</keyword>
<evidence type="ECO:0000256" key="4">
    <source>
        <dbReference type="ARBA" id="ARBA00022448"/>
    </source>
</evidence>
<feature type="chain" id="PRO_5046725058" description="Nucleotide exchange factor SIL1" evidence="11">
    <location>
        <begin position="24"/>
        <end position="433"/>
    </location>
</feature>
<dbReference type="InterPro" id="IPR050693">
    <property type="entry name" value="Hsp70_NEF-Inhibitors"/>
</dbReference>
<dbReference type="PANTHER" id="PTHR19316">
    <property type="entry name" value="PROTEIN FOLDING REGULATOR"/>
    <property type="match status" value="1"/>
</dbReference>
<feature type="coiled-coil region" evidence="10">
    <location>
        <begin position="101"/>
        <end position="128"/>
    </location>
</feature>
<evidence type="ECO:0000256" key="10">
    <source>
        <dbReference type="SAM" id="Coils"/>
    </source>
</evidence>
<keyword evidence="9" id="KW-0325">Glycoprotein</keyword>
<dbReference type="InterPro" id="IPR011989">
    <property type="entry name" value="ARM-like"/>
</dbReference>
<dbReference type="SUPFAM" id="SSF48371">
    <property type="entry name" value="ARM repeat"/>
    <property type="match status" value="1"/>
</dbReference>
<evidence type="ECO:0000256" key="1">
    <source>
        <dbReference type="ARBA" id="ARBA00004319"/>
    </source>
</evidence>
<comment type="subcellular location">
    <subcellularLocation>
        <location evidence="1">Endoplasmic reticulum lumen</location>
    </subcellularLocation>
</comment>
<dbReference type="PANTHER" id="PTHR19316:SF35">
    <property type="entry name" value="NUCLEOTIDE EXCHANGE FACTOR SIL1"/>
    <property type="match status" value="1"/>
</dbReference>
<dbReference type="RefSeq" id="XP_041630363.1">
    <property type="nucleotide sequence ID" value="XM_041774429.2"/>
</dbReference>
<evidence type="ECO:0000313" key="13">
    <source>
        <dbReference type="RefSeq" id="XP_041630363.1"/>
    </source>
</evidence>
<gene>
    <name evidence="13" type="primary">Sil1</name>
</gene>
<dbReference type="InterPro" id="IPR016024">
    <property type="entry name" value="ARM-type_fold"/>
</dbReference>
<evidence type="ECO:0000313" key="12">
    <source>
        <dbReference type="Proteomes" id="UP001652661"/>
    </source>
</evidence>
<organism evidence="12 13">
    <name type="scientific">Drosophila kikkawai</name>
    <name type="common">Fruit fly</name>
    <dbReference type="NCBI Taxonomy" id="30033"/>
    <lineage>
        <taxon>Eukaryota</taxon>
        <taxon>Metazoa</taxon>
        <taxon>Ecdysozoa</taxon>
        <taxon>Arthropoda</taxon>
        <taxon>Hexapoda</taxon>
        <taxon>Insecta</taxon>
        <taxon>Pterygota</taxon>
        <taxon>Neoptera</taxon>
        <taxon>Endopterygota</taxon>
        <taxon>Diptera</taxon>
        <taxon>Brachycera</taxon>
        <taxon>Muscomorpha</taxon>
        <taxon>Ephydroidea</taxon>
        <taxon>Drosophilidae</taxon>
        <taxon>Drosophila</taxon>
        <taxon>Sophophora</taxon>
    </lineage>
</organism>
<feature type="signal peptide" evidence="11">
    <location>
        <begin position="1"/>
        <end position="23"/>
    </location>
</feature>
<evidence type="ECO:0000256" key="11">
    <source>
        <dbReference type="SAM" id="SignalP"/>
    </source>
</evidence>
<dbReference type="Gene3D" id="1.25.10.10">
    <property type="entry name" value="Leucine-rich Repeat Variant"/>
    <property type="match status" value="1"/>
</dbReference>
<evidence type="ECO:0000256" key="5">
    <source>
        <dbReference type="ARBA" id="ARBA00022729"/>
    </source>
</evidence>
<evidence type="ECO:0000256" key="9">
    <source>
        <dbReference type="ARBA" id="ARBA00023180"/>
    </source>
</evidence>
<keyword evidence="4" id="KW-0813">Transport</keyword>
<reference evidence="13" key="1">
    <citation type="submission" date="2025-08" db="UniProtKB">
        <authorList>
            <consortium name="RefSeq"/>
        </authorList>
    </citation>
    <scope>IDENTIFICATION</scope>
    <source>
        <strain evidence="13">14028-0561.14</strain>
        <tissue evidence="13">Whole fly</tissue>
    </source>
</reference>
<comment type="similarity">
    <text evidence="2">Belongs to the SIL1 family.</text>
</comment>
<proteinExistence type="inferred from homology"/>
<dbReference type="GeneID" id="108073592"/>
<evidence type="ECO:0000256" key="7">
    <source>
        <dbReference type="ARBA" id="ARBA00022927"/>
    </source>
</evidence>
<dbReference type="Proteomes" id="UP001652661">
    <property type="component" value="Chromosome 3R"/>
</dbReference>
<protein>
    <recommendedName>
        <fullName evidence="3">Nucleotide exchange factor SIL1</fullName>
    </recommendedName>
</protein>
<keyword evidence="12" id="KW-1185">Reference proteome</keyword>
<accession>A0ABM3C4D2</accession>
<evidence type="ECO:0000256" key="6">
    <source>
        <dbReference type="ARBA" id="ARBA00022824"/>
    </source>
</evidence>
<keyword evidence="5 11" id="KW-0732">Signal</keyword>